<sequence>MLVTTTENVPGHTVRATLGQVFGVVVRSRGIGGNITASLRSIVGGEIPEYTRLVEDTRRHAVDRLVANAALMGANAVVMMRFDSGEIAQAMNEVVAYGTAVILDPAPE</sequence>
<dbReference type="InterPro" id="IPR035439">
    <property type="entry name" value="UPF0145_dom_sf"/>
</dbReference>
<dbReference type="InterPro" id="IPR002765">
    <property type="entry name" value="UPF0145_YbjQ-like"/>
</dbReference>
<dbReference type="Pfam" id="PF01906">
    <property type="entry name" value="YbjQ_1"/>
    <property type="match status" value="1"/>
</dbReference>
<accession>A0A161KEM8</accession>
<name>A0A161KEM8_9ZZZZ</name>
<comment type="similarity">
    <text evidence="1">Belongs to the UPF0145 family.</text>
</comment>
<dbReference type="SUPFAM" id="SSF117782">
    <property type="entry name" value="YbjQ-like"/>
    <property type="match status" value="1"/>
</dbReference>
<dbReference type="EMBL" id="CZQE01000027">
    <property type="protein sequence ID" value="CUS43272.1"/>
    <property type="molecule type" value="Genomic_DNA"/>
</dbReference>
<dbReference type="AlphaFoldDB" id="A0A161KEM8"/>
<dbReference type="PANTHER" id="PTHR34068">
    <property type="entry name" value="UPF0145 PROTEIN YBJQ"/>
    <property type="match status" value="1"/>
</dbReference>
<dbReference type="Gene3D" id="3.30.110.70">
    <property type="entry name" value="Hypothetical protein apc22750. Chain B"/>
    <property type="match status" value="1"/>
</dbReference>
<evidence type="ECO:0000256" key="1">
    <source>
        <dbReference type="ARBA" id="ARBA00010751"/>
    </source>
</evidence>
<protein>
    <submittedName>
        <fullName evidence="2">PlcB, ORFX, ORFP, ORFB, ORFA, ldh protein</fullName>
    </submittedName>
</protein>
<reference evidence="2" key="1">
    <citation type="submission" date="2015-10" db="EMBL/GenBank/DDBJ databases">
        <authorList>
            <person name="Gilbert D.G."/>
        </authorList>
    </citation>
    <scope>NUCLEOTIDE SEQUENCE</scope>
</reference>
<organism evidence="2">
    <name type="scientific">hydrothermal vent metagenome</name>
    <dbReference type="NCBI Taxonomy" id="652676"/>
    <lineage>
        <taxon>unclassified sequences</taxon>
        <taxon>metagenomes</taxon>
        <taxon>ecological metagenomes</taxon>
    </lineage>
</organism>
<dbReference type="PANTHER" id="PTHR34068:SF2">
    <property type="entry name" value="UPF0145 PROTEIN SCO3412"/>
    <property type="match status" value="1"/>
</dbReference>
<dbReference type="HAMAP" id="MF_00338">
    <property type="entry name" value="UPF0145"/>
    <property type="match status" value="1"/>
</dbReference>
<proteinExistence type="inferred from homology"/>
<evidence type="ECO:0000313" key="2">
    <source>
        <dbReference type="EMBL" id="CUS43272.1"/>
    </source>
</evidence>
<gene>
    <name evidence="2" type="ORF">MGWOODY_Smn1323</name>
</gene>